<comment type="caution">
    <text evidence="2">The sequence shown here is derived from an EMBL/GenBank/DDBJ whole genome shotgun (WGS) entry which is preliminary data.</text>
</comment>
<dbReference type="AlphaFoldDB" id="A0A2W5Z337"/>
<dbReference type="Pfam" id="PF12697">
    <property type="entry name" value="Abhydrolase_6"/>
    <property type="match status" value="1"/>
</dbReference>
<proteinExistence type="predicted"/>
<evidence type="ECO:0000259" key="1">
    <source>
        <dbReference type="Pfam" id="PF12697"/>
    </source>
</evidence>
<dbReference type="EMBL" id="QHBU01000190">
    <property type="protein sequence ID" value="PZR79759.1"/>
    <property type="molecule type" value="Genomic_DNA"/>
</dbReference>
<dbReference type="InterPro" id="IPR029058">
    <property type="entry name" value="AB_hydrolase_fold"/>
</dbReference>
<sequence>MPTDVINEVALHYVVLGTGDPLVLVHGSWGDHHDWDALAPLLADEFQVVAFDRRGHSASASPAGQGTVNDDVADLAALIRHVGNGPAHVVGNSFGGSIALRLAAQNPGLIRTVSAHEPPLMTLLTNDPAAGPFVAGFGERMGVVIALLTSGQNEAAAREFVEKIALGPGQWDLLPPPARQTFVRNAGTFLDEANDPDALTVEVTTLSNYKGPVLLTQGDASPPFFAMILDTVAPALAGTKRATLEGAGHVPQMSHPKEYAEILAEHLRG</sequence>
<dbReference type="PANTHER" id="PTHR43194:SF2">
    <property type="entry name" value="PEROXISOMAL MEMBRANE PROTEIN LPX1"/>
    <property type="match status" value="1"/>
</dbReference>
<dbReference type="GO" id="GO:0016787">
    <property type="term" value="F:hydrolase activity"/>
    <property type="evidence" value="ECO:0007669"/>
    <property type="project" value="UniProtKB-KW"/>
</dbReference>
<dbReference type="Proteomes" id="UP000248724">
    <property type="component" value="Unassembled WGS sequence"/>
</dbReference>
<keyword evidence="2" id="KW-0378">Hydrolase</keyword>
<evidence type="ECO:0000313" key="2">
    <source>
        <dbReference type="EMBL" id="PZR79759.1"/>
    </source>
</evidence>
<name>A0A2W5Z337_9BACT</name>
<reference evidence="2 3" key="1">
    <citation type="journal article" date="2017" name="Nature">
        <title>Atmospheric trace gases support primary production in Antarctic desert surface soil.</title>
        <authorList>
            <person name="Ji M."/>
            <person name="Greening C."/>
            <person name="Vanwonterghem I."/>
            <person name="Carere C.R."/>
            <person name="Bay S.K."/>
            <person name="Steen J.A."/>
            <person name="Montgomery K."/>
            <person name="Lines T."/>
            <person name="Beardall J."/>
            <person name="van Dorst J."/>
            <person name="Snape I."/>
            <person name="Stott M.B."/>
            <person name="Hugenholtz P."/>
            <person name="Ferrari B.C."/>
        </authorList>
    </citation>
    <scope>NUCLEOTIDE SEQUENCE [LARGE SCALE GENOMIC DNA]</scope>
    <source>
        <strain evidence="2">RRmetagenome_bin12</strain>
    </source>
</reference>
<feature type="domain" description="AB hydrolase-1" evidence="1">
    <location>
        <begin position="22"/>
        <end position="261"/>
    </location>
</feature>
<organism evidence="2 3">
    <name type="scientific">Candidatus Aeolococcus gillhamiae</name>
    <dbReference type="NCBI Taxonomy" id="3127015"/>
    <lineage>
        <taxon>Bacteria</taxon>
        <taxon>Bacillati</taxon>
        <taxon>Candidatus Dormiibacterota</taxon>
        <taxon>Candidatus Dormibacteria</taxon>
        <taxon>Candidatus Aeolococcales</taxon>
        <taxon>Candidatus Aeolococcaceae</taxon>
        <taxon>Candidatus Aeolococcus</taxon>
    </lineage>
</organism>
<evidence type="ECO:0000313" key="3">
    <source>
        <dbReference type="Proteomes" id="UP000248724"/>
    </source>
</evidence>
<accession>A0A2W5Z337</accession>
<gene>
    <name evidence="2" type="ORF">DLM65_09855</name>
</gene>
<dbReference type="InterPro" id="IPR000073">
    <property type="entry name" value="AB_hydrolase_1"/>
</dbReference>
<dbReference type="SUPFAM" id="SSF53474">
    <property type="entry name" value="alpha/beta-Hydrolases"/>
    <property type="match status" value="1"/>
</dbReference>
<dbReference type="InterPro" id="IPR050228">
    <property type="entry name" value="Carboxylesterase_BioH"/>
</dbReference>
<protein>
    <submittedName>
        <fullName evidence="2">Alpha/beta hydrolase</fullName>
    </submittedName>
</protein>
<dbReference type="PANTHER" id="PTHR43194">
    <property type="entry name" value="HYDROLASE ALPHA/BETA FOLD FAMILY"/>
    <property type="match status" value="1"/>
</dbReference>
<dbReference type="Gene3D" id="3.40.50.1820">
    <property type="entry name" value="alpha/beta hydrolase"/>
    <property type="match status" value="1"/>
</dbReference>
<dbReference type="PRINTS" id="PR00111">
    <property type="entry name" value="ABHYDROLASE"/>
</dbReference>